<organism evidence="2 3">
    <name type="scientific">Bacillus rhizoplanae</name>
    <dbReference type="NCBI Taxonomy" id="2880966"/>
    <lineage>
        <taxon>Bacteria</taxon>
        <taxon>Bacillati</taxon>
        <taxon>Bacillota</taxon>
        <taxon>Bacilli</taxon>
        <taxon>Bacillales</taxon>
        <taxon>Bacillaceae</taxon>
        <taxon>Bacillus</taxon>
    </lineage>
</organism>
<name>A0ABM8YFT9_9BACI</name>
<proteinExistence type="predicted"/>
<dbReference type="EMBL" id="CAKJTI010000031">
    <property type="protein sequence ID" value="CAG9614563.1"/>
    <property type="molecule type" value="Genomic_DNA"/>
</dbReference>
<accession>A0ABM8YFT9</accession>
<feature type="compositionally biased region" description="Basic and acidic residues" evidence="1">
    <location>
        <begin position="22"/>
        <end position="36"/>
    </location>
</feature>
<evidence type="ECO:0000313" key="3">
    <source>
        <dbReference type="Proteomes" id="UP000789423"/>
    </source>
</evidence>
<dbReference type="RefSeq" id="WP_098308589.1">
    <property type="nucleotide sequence ID" value="NZ_CAKJTI010000031.1"/>
</dbReference>
<dbReference type="InterPro" id="IPR025088">
    <property type="entry name" value="DUF3970"/>
</dbReference>
<feature type="region of interest" description="Disordered" evidence="1">
    <location>
        <begin position="22"/>
        <end position="48"/>
    </location>
</feature>
<reference evidence="2 3" key="1">
    <citation type="submission" date="2021-10" db="EMBL/GenBank/DDBJ databases">
        <authorList>
            <person name="Criscuolo A."/>
        </authorList>
    </citation>
    <scope>NUCLEOTIDE SEQUENCE [LARGE SCALE GENOMIC DNA]</scope>
    <source>
        <strain evidence="3">CIP 111899</strain>
    </source>
</reference>
<dbReference type="Pfam" id="PF13113">
    <property type="entry name" value="DUF3970"/>
    <property type="match status" value="1"/>
</dbReference>
<keyword evidence="3" id="KW-1185">Reference proteome</keyword>
<evidence type="ECO:0000313" key="2">
    <source>
        <dbReference type="EMBL" id="CAG9614563.1"/>
    </source>
</evidence>
<evidence type="ECO:0000256" key="1">
    <source>
        <dbReference type="SAM" id="MobiDB-lite"/>
    </source>
</evidence>
<comment type="caution">
    <text evidence="2">The sequence shown here is derived from an EMBL/GenBank/DDBJ whole genome shotgun (WGS) entry which is preliminary data.</text>
</comment>
<protein>
    <recommendedName>
        <fullName evidence="4">DUF3970 domain-containing protein</fullName>
    </recommendedName>
</protein>
<evidence type="ECO:0008006" key="4">
    <source>
        <dbReference type="Google" id="ProtNLM"/>
    </source>
</evidence>
<sequence>MIRVRIEGTEAEVMQFLKDMPEVPGYEKTHSREPRKGNNPKYTNSKSVLAYLTYKQKEQIK</sequence>
<gene>
    <name evidence="2" type="ORF">BACCIP111899_03796</name>
</gene>
<dbReference type="Proteomes" id="UP000789423">
    <property type="component" value="Unassembled WGS sequence"/>
</dbReference>